<dbReference type="Pfam" id="PF13847">
    <property type="entry name" value="Methyltransf_31"/>
    <property type="match status" value="1"/>
</dbReference>
<dbReference type="EMBL" id="BMXA01000001">
    <property type="protein sequence ID" value="GHA00422.1"/>
    <property type="molecule type" value="Genomic_DNA"/>
</dbReference>
<dbReference type="Gene3D" id="3.40.50.150">
    <property type="entry name" value="Vaccinia Virus protein VP39"/>
    <property type="match status" value="1"/>
</dbReference>
<sequence length="308" mass="34787">MAASSTEEQIVTDYWNSNIADDFFGITYWLANPLISQRFNQGLVEGLPYCSWINYSLSFLESVDCQRILGIGCGSGELELRLAELDAAQFIDGVDLSDKRIEIANQRAKTRGIEQRVKFHVQNAEKMTMEPNLYDAIYFNSSLHHMADLDAILLGCARALKPTGYLFVNEYIGPNRFDFSEHEKKLLQSVFNLIPQQYRVSHDKNDRGEIRNTVGIPNPEDVARVDPSEAICSAQIDEAIHKQFRVIKYNPTIGALMQFLLNGIAGNFRESDSASVSVLEMLFDIEERLMEAGSLKPHFAFYVAQPNS</sequence>
<keyword evidence="2" id="KW-0489">Methyltransferase</keyword>
<evidence type="ECO:0000259" key="1">
    <source>
        <dbReference type="Pfam" id="PF13847"/>
    </source>
</evidence>
<accession>A0A918VJ48</accession>
<dbReference type="InterPro" id="IPR029063">
    <property type="entry name" value="SAM-dependent_MTases_sf"/>
</dbReference>
<name>A0A918VJ48_9GAMM</name>
<evidence type="ECO:0000313" key="3">
    <source>
        <dbReference type="Proteomes" id="UP000614811"/>
    </source>
</evidence>
<keyword evidence="2" id="KW-0808">Transferase</keyword>
<evidence type="ECO:0000313" key="2">
    <source>
        <dbReference type="EMBL" id="GHA00422.1"/>
    </source>
</evidence>
<dbReference type="GO" id="GO:0032259">
    <property type="term" value="P:methylation"/>
    <property type="evidence" value="ECO:0007669"/>
    <property type="project" value="UniProtKB-KW"/>
</dbReference>
<dbReference type="RefSeq" id="WP_189398556.1">
    <property type="nucleotide sequence ID" value="NZ_BMXA01000001.1"/>
</dbReference>
<dbReference type="PANTHER" id="PTHR44068:SF11">
    <property type="entry name" value="GERANYL DIPHOSPHATE 2-C-METHYLTRANSFERASE"/>
    <property type="match status" value="1"/>
</dbReference>
<dbReference type="PANTHER" id="PTHR44068">
    <property type="entry name" value="ZGC:194242"/>
    <property type="match status" value="1"/>
</dbReference>
<reference evidence="2" key="2">
    <citation type="submission" date="2020-09" db="EMBL/GenBank/DDBJ databases">
        <authorList>
            <person name="Sun Q."/>
            <person name="Kim S."/>
        </authorList>
    </citation>
    <scope>NUCLEOTIDE SEQUENCE</scope>
    <source>
        <strain evidence="2">KCTC 12711</strain>
    </source>
</reference>
<gene>
    <name evidence="2" type="ORF">GCM10008090_06480</name>
</gene>
<keyword evidence="3" id="KW-1185">Reference proteome</keyword>
<dbReference type="CDD" id="cd02440">
    <property type="entry name" value="AdoMet_MTases"/>
    <property type="match status" value="1"/>
</dbReference>
<dbReference type="GO" id="GO:0008168">
    <property type="term" value="F:methyltransferase activity"/>
    <property type="evidence" value="ECO:0007669"/>
    <property type="project" value="UniProtKB-KW"/>
</dbReference>
<reference evidence="2" key="1">
    <citation type="journal article" date="2014" name="Int. J. Syst. Evol. Microbiol.">
        <title>Complete genome sequence of Corynebacterium casei LMG S-19264T (=DSM 44701T), isolated from a smear-ripened cheese.</title>
        <authorList>
            <consortium name="US DOE Joint Genome Institute (JGI-PGF)"/>
            <person name="Walter F."/>
            <person name="Albersmeier A."/>
            <person name="Kalinowski J."/>
            <person name="Ruckert C."/>
        </authorList>
    </citation>
    <scope>NUCLEOTIDE SEQUENCE</scope>
    <source>
        <strain evidence="2">KCTC 12711</strain>
    </source>
</reference>
<protein>
    <submittedName>
        <fullName evidence="2">Methyltransferase</fullName>
    </submittedName>
</protein>
<dbReference type="AlphaFoldDB" id="A0A918VJ48"/>
<organism evidence="2 3">
    <name type="scientific">Arenicella chitinivorans</name>
    <dbReference type="NCBI Taxonomy" id="1329800"/>
    <lineage>
        <taxon>Bacteria</taxon>
        <taxon>Pseudomonadati</taxon>
        <taxon>Pseudomonadota</taxon>
        <taxon>Gammaproteobacteria</taxon>
        <taxon>Arenicellales</taxon>
        <taxon>Arenicellaceae</taxon>
        <taxon>Arenicella</taxon>
    </lineage>
</organism>
<dbReference type="SUPFAM" id="SSF53335">
    <property type="entry name" value="S-adenosyl-L-methionine-dependent methyltransferases"/>
    <property type="match status" value="1"/>
</dbReference>
<proteinExistence type="predicted"/>
<comment type="caution">
    <text evidence="2">The sequence shown here is derived from an EMBL/GenBank/DDBJ whole genome shotgun (WGS) entry which is preliminary data.</text>
</comment>
<dbReference type="Proteomes" id="UP000614811">
    <property type="component" value="Unassembled WGS sequence"/>
</dbReference>
<dbReference type="InterPro" id="IPR050447">
    <property type="entry name" value="Erg6_SMT_methyltransf"/>
</dbReference>
<dbReference type="InterPro" id="IPR025714">
    <property type="entry name" value="Methyltranfer_dom"/>
</dbReference>
<feature type="domain" description="Methyltransferase" evidence="1">
    <location>
        <begin position="67"/>
        <end position="172"/>
    </location>
</feature>